<keyword evidence="2" id="KW-0805">Transcription regulation</keyword>
<dbReference type="InterPro" id="IPR036390">
    <property type="entry name" value="WH_DNA-bd_sf"/>
</dbReference>
<evidence type="ECO:0000313" key="5">
    <source>
        <dbReference type="EMBL" id="SUA63933.1"/>
    </source>
</evidence>
<dbReference type="FunFam" id="1.10.10.10:FF:000001">
    <property type="entry name" value="LysR family transcriptional regulator"/>
    <property type="match status" value="1"/>
</dbReference>
<name>A0A0F0G2W0_PAEPO</name>
<dbReference type="GO" id="GO:0003700">
    <property type="term" value="F:DNA-binding transcription factor activity"/>
    <property type="evidence" value="ECO:0007669"/>
    <property type="project" value="InterPro"/>
</dbReference>
<sequence length="281" mass="32089">MDIQNMQAFVSVAELRSLTEAAQKLNHLQSNMTAKIKKLETYYGTALFYRKPRGMELTPAGEILYAQYKQILLLWQDTEMKMRPQEEKLRVGTMQSIVAGETTRALTKVYEMYPQVSVTLKTGTTTEMEQFILDGELDIAFVTGYPTNPYIHYQKICREELVLVGKGIHEGSDLQQVLQGASIIILSDSCLYLTHLEKMYQDMQLTHSEVVEVGIFDTMVEFALMGMGITLMSKKLARQFKVASYLPVPPVFGYMDTYLISRPNHKMTAIEHKFIEINNTI</sequence>
<evidence type="ECO:0000256" key="3">
    <source>
        <dbReference type="ARBA" id="ARBA00023125"/>
    </source>
</evidence>
<comment type="similarity">
    <text evidence="1">Belongs to the LysR transcriptional regulatory family.</text>
</comment>
<dbReference type="InterPro" id="IPR000847">
    <property type="entry name" value="LysR_HTH_N"/>
</dbReference>
<dbReference type="SUPFAM" id="SSF53850">
    <property type="entry name" value="Periplasmic binding protein-like II"/>
    <property type="match status" value="1"/>
</dbReference>
<dbReference type="Proteomes" id="UP000254400">
    <property type="component" value="Unassembled WGS sequence"/>
</dbReference>
<dbReference type="InterPro" id="IPR005119">
    <property type="entry name" value="LysR_subst-bd"/>
</dbReference>
<dbReference type="Pfam" id="PF00126">
    <property type="entry name" value="HTH_1"/>
    <property type="match status" value="1"/>
</dbReference>
<dbReference type="InterPro" id="IPR036388">
    <property type="entry name" value="WH-like_DNA-bd_sf"/>
</dbReference>
<evidence type="ECO:0000256" key="1">
    <source>
        <dbReference type="ARBA" id="ARBA00009437"/>
    </source>
</evidence>
<evidence type="ECO:0000256" key="4">
    <source>
        <dbReference type="ARBA" id="ARBA00023163"/>
    </source>
</evidence>
<evidence type="ECO:0000256" key="2">
    <source>
        <dbReference type="ARBA" id="ARBA00023015"/>
    </source>
</evidence>
<dbReference type="RefSeq" id="WP_019686163.1">
    <property type="nucleotide sequence ID" value="NZ_CP009909.1"/>
</dbReference>
<dbReference type="PANTHER" id="PTHR30126">
    <property type="entry name" value="HTH-TYPE TRANSCRIPTIONAL REGULATOR"/>
    <property type="match status" value="1"/>
</dbReference>
<dbReference type="GO" id="GO:0000976">
    <property type="term" value="F:transcription cis-regulatory region binding"/>
    <property type="evidence" value="ECO:0007669"/>
    <property type="project" value="TreeGrafter"/>
</dbReference>
<dbReference type="PANTHER" id="PTHR30126:SF40">
    <property type="entry name" value="HTH-TYPE TRANSCRIPTIONAL REGULATOR GLTR"/>
    <property type="match status" value="1"/>
</dbReference>
<proteinExistence type="inferred from homology"/>
<protein>
    <submittedName>
        <fullName evidence="5">Uncharacterized HTH-type transcriptional regulator ywbI</fullName>
    </submittedName>
</protein>
<reference evidence="5 6" key="1">
    <citation type="submission" date="2018-06" db="EMBL/GenBank/DDBJ databases">
        <authorList>
            <consortium name="Pathogen Informatics"/>
            <person name="Doyle S."/>
        </authorList>
    </citation>
    <scope>NUCLEOTIDE SEQUENCE [LARGE SCALE GENOMIC DNA]</scope>
    <source>
        <strain evidence="5 6">NCTC10343</strain>
    </source>
</reference>
<organism evidence="5 6">
    <name type="scientific">Paenibacillus polymyxa</name>
    <name type="common">Bacillus polymyxa</name>
    <dbReference type="NCBI Taxonomy" id="1406"/>
    <lineage>
        <taxon>Bacteria</taxon>
        <taxon>Bacillati</taxon>
        <taxon>Bacillota</taxon>
        <taxon>Bacilli</taxon>
        <taxon>Bacillales</taxon>
        <taxon>Paenibacillaceae</taxon>
        <taxon>Paenibacillus</taxon>
    </lineage>
</organism>
<dbReference type="Gene3D" id="3.40.190.290">
    <property type="match status" value="1"/>
</dbReference>
<keyword evidence="4" id="KW-0804">Transcription</keyword>
<gene>
    <name evidence="5" type="primary">ywbI1</name>
    <name evidence="5" type="ORF">NCTC10343_00813</name>
</gene>
<evidence type="ECO:0000313" key="6">
    <source>
        <dbReference type="Proteomes" id="UP000254400"/>
    </source>
</evidence>
<dbReference type="Pfam" id="PF03466">
    <property type="entry name" value="LysR_substrate"/>
    <property type="match status" value="1"/>
</dbReference>
<dbReference type="Gene3D" id="1.10.10.10">
    <property type="entry name" value="Winged helix-like DNA-binding domain superfamily/Winged helix DNA-binding domain"/>
    <property type="match status" value="1"/>
</dbReference>
<dbReference type="SUPFAM" id="SSF46785">
    <property type="entry name" value="Winged helix' DNA-binding domain"/>
    <property type="match status" value="1"/>
</dbReference>
<dbReference type="AlphaFoldDB" id="A0A0F0G2W0"/>
<dbReference type="EMBL" id="UGSC01000001">
    <property type="protein sequence ID" value="SUA63933.1"/>
    <property type="molecule type" value="Genomic_DNA"/>
</dbReference>
<dbReference type="GeneID" id="93349631"/>
<accession>A0A0F0G2W0</accession>
<keyword evidence="3" id="KW-0238">DNA-binding</keyword>
<dbReference type="PROSITE" id="PS50931">
    <property type="entry name" value="HTH_LYSR"/>
    <property type="match status" value="1"/>
</dbReference>